<feature type="compositionally biased region" description="Basic and acidic residues" evidence="1">
    <location>
        <begin position="10"/>
        <end position="66"/>
    </location>
</feature>
<reference evidence="3" key="1">
    <citation type="submission" date="2004-02" db="EMBL/GenBank/DDBJ databases">
        <authorList>
            <consortium name="DOE Joint Genome Institute"/>
        </authorList>
    </citation>
    <scope>NUCLEOTIDE SEQUENCE [LARGE SCALE GENOMIC DNA]</scope>
    <source>
        <strain evidence="3">WH 8501</strain>
    </source>
</reference>
<accession>Q4BZ89</accession>
<dbReference type="RefSeq" id="WP_007307041.1">
    <property type="nucleotide sequence ID" value="NZ_AADV02000083.1"/>
</dbReference>
<dbReference type="InterPro" id="IPR016132">
    <property type="entry name" value="Phyto_chromo_attachment"/>
</dbReference>
<proteinExistence type="predicted"/>
<evidence type="ECO:0000259" key="2">
    <source>
        <dbReference type="PROSITE" id="PS50046"/>
    </source>
</evidence>
<evidence type="ECO:0000313" key="3">
    <source>
        <dbReference type="EMBL" id="EAM49222.1"/>
    </source>
</evidence>
<dbReference type="KEGG" id="cwa:CwatDRAFT_2357"/>
<dbReference type="EMBL" id="AADV02000083">
    <property type="protein sequence ID" value="EAM49222.1"/>
    <property type="molecule type" value="Genomic_DNA"/>
</dbReference>
<evidence type="ECO:0000313" key="4">
    <source>
        <dbReference type="Proteomes" id="UP000003922"/>
    </source>
</evidence>
<dbReference type="InterPro" id="IPR029016">
    <property type="entry name" value="GAF-like_dom_sf"/>
</dbReference>
<dbReference type="InterPro" id="IPR003018">
    <property type="entry name" value="GAF"/>
</dbReference>
<dbReference type="Pfam" id="PF01590">
    <property type="entry name" value="GAF"/>
    <property type="match status" value="2"/>
</dbReference>
<gene>
    <name evidence="3" type="ORF">CwatDRAFT_2357</name>
</gene>
<feature type="domain" description="Phytochrome chromophore attachment site" evidence="2">
    <location>
        <begin position="129"/>
        <end position="251"/>
    </location>
</feature>
<reference evidence="3" key="3">
    <citation type="submission" date="2016-12" db="EMBL/GenBank/DDBJ databases">
        <title>Annotation of the draft genome assembly of Crocosphaera watsonii WH 8501.</title>
        <authorList>
            <consortium name="US DOE Joint Genome Institute (JGI-ORNL)"/>
            <person name="Larimer F."/>
            <person name="Land M."/>
        </authorList>
    </citation>
    <scope>NUCLEOTIDE SEQUENCE</scope>
    <source>
        <strain evidence="3">WH 8501</strain>
    </source>
</reference>
<feature type="region of interest" description="Disordered" evidence="1">
    <location>
        <begin position="1"/>
        <end position="66"/>
    </location>
</feature>
<name>Q4BZ89_CROWT</name>
<feature type="domain" description="Phytochrome chromophore attachment site" evidence="2">
    <location>
        <begin position="294"/>
        <end position="437"/>
    </location>
</feature>
<protein>
    <submittedName>
        <fullName evidence="3">GAF</fullName>
    </submittedName>
</protein>
<dbReference type="AlphaFoldDB" id="Q4BZ89"/>
<dbReference type="SUPFAM" id="SSF55781">
    <property type="entry name" value="GAF domain-like"/>
    <property type="match status" value="2"/>
</dbReference>
<dbReference type="Gene3D" id="3.30.450.40">
    <property type="match status" value="2"/>
</dbReference>
<dbReference type="PROSITE" id="PS50046">
    <property type="entry name" value="PHYTOCHROME_2"/>
    <property type="match status" value="2"/>
</dbReference>
<dbReference type="SMART" id="SM00065">
    <property type="entry name" value="GAF"/>
    <property type="match status" value="2"/>
</dbReference>
<reference evidence="3" key="2">
    <citation type="submission" date="2005-06" db="EMBL/GenBank/DDBJ databases">
        <title>Sequencing of the draft genome and assembly of Crocosphaera watsonii WH 8501.</title>
        <authorList>
            <consortium name="US DOE Joint Genome Institute (JGI-PGF)"/>
            <person name="Copeland A."/>
            <person name="Lucas S."/>
            <person name="Lapidus A."/>
            <person name="Barry K."/>
            <person name="Detter C."/>
            <person name="Glavina T."/>
            <person name="Hammon N."/>
            <person name="Israni S."/>
            <person name="Pitluck S."/>
            <person name="Richardson P."/>
        </authorList>
    </citation>
    <scope>NUCLEOTIDE SEQUENCE [LARGE SCALE GENOMIC DNA]</scope>
    <source>
        <strain evidence="3">WH 8501</strain>
    </source>
</reference>
<comment type="caution">
    <text evidence="3">The sequence shown here is derived from an EMBL/GenBank/DDBJ whole genome shotgun (WGS) entry which is preliminary data.</text>
</comment>
<dbReference type="Proteomes" id="UP000003922">
    <property type="component" value="Unassembled WGS sequence"/>
</dbReference>
<evidence type="ECO:0000256" key="1">
    <source>
        <dbReference type="SAM" id="MobiDB-lite"/>
    </source>
</evidence>
<keyword evidence="4" id="KW-1185">Reference proteome</keyword>
<sequence length="464" mass="53244">MVLNWIFDSSHQKPEEEQNGHHQDKLLLEEQLEEKHNNPAQDKELFQGKLEEEQNEHDHNKMEKSEELTMNGENFDHKEDKQDHAPHLATLEANYREVSSFSVVDFELNSANWLNNINQQAQQRMLEGLNQIRQSLQADRVLVYAFNGDGSGQVLAESVDTRWSRAGTSFDLDYSLTEANCKPYYVVNDISTKSFPLCLVEALQALEAKAYIVIPIKYNDQLLGVLGAYQNANPRNWQESELRLMLNAAAQFRIPLEQTAFIRNSQFQQQQREKAVKQERALGKMLQQIRNAKEDERIFQIATYEGRKLLQADRLAVYRFDEDWGGKFIAESVSPGWTKLIDTMLVVKDTFLQENQGGRYKHGECFAVDDIYAVGHQACHIALLEQFEARAYAIAPIFIGDMAGDKKLWGLLGVYQNSGCRKWQKEEIELLRQLGLQIGIYKIVKGETIKMVKLVLLMISGNQG</sequence>
<organism evidence="3 4">
    <name type="scientific">Crocosphaera watsonii WH 8501</name>
    <dbReference type="NCBI Taxonomy" id="165597"/>
    <lineage>
        <taxon>Bacteria</taxon>
        <taxon>Bacillati</taxon>
        <taxon>Cyanobacteriota</taxon>
        <taxon>Cyanophyceae</taxon>
        <taxon>Oscillatoriophycideae</taxon>
        <taxon>Chroococcales</taxon>
        <taxon>Aphanothecaceae</taxon>
        <taxon>Crocosphaera</taxon>
    </lineage>
</organism>
<dbReference type="OrthoDB" id="419276at2"/>